<keyword evidence="3" id="KW-0695">RNA-directed DNA polymerase</keyword>
<evidence type="ECO:0000259" key="2">
    <source>
        <dbReference type="Pfam" id="PF03732"/>
    </source>
</evidence>
<reference evidence="3" key="2">
    <citation type="submission" date="2022-01" db="EMBL/GenBank/DDBJ databases">
        <authorList>
            <person name="Yamashiro T."/>
            <person name="Shiraishi A."/>
            <person name="Satake H."/>
            <person name="Nakayama K."/>
        </authorList>
    </citation>
    <scope>NUCLEOTIDE SEQUENCE</scope>
</reference>
<evidence type="ECO:0000256" key="1">
    <source>
        <dbReference type="SAM" id="MobiDB-lite"/>
    </source>
</evidence>
<keyword evidence="3" id="KW-0548">Nucleotidyltransferase</keyword>
<dbReference type="PANTHER" id="PTHR33223:SF11">
    <property type="entry name" value="ELEMENT PROTEIN, PUTATIVE-RELATED"/>
    <property type="match status" value="1"/>
</dbReference>
<reference evidence="3" key="1">
    <citation type="journal article" date="2022" name="Int. J. Mol. Sci.">
        <title>Draft Genome of Tanacetum Coccineum: Genomic Comparison of Closely Related Tanacetum-Family Plants.</title>
        <authorList>
            <person name="Yamashiro T."/>
            <person name="Shiraishi A."/>
            <person name="Nakayama K."/>
            <person name="Satake H."/>
        </authorList>
    </citation>
    <scope>NUCLEOTIDE SEQUENCE</scope>
</reference>
<feature type="compositionally biased region" description="Basic and acidic residues" evidence="1">
    <location>
        <begin position="195"/>
        <end position="223"/>
    </location>
</feature>
<dbReference type="EMBL" id="BQNB010020123">
    <property type="protein sequence ID" value="GJT92584.1"/>
    <property type="molecule type" value="Genomic_DNA"/>
</dbReference>
<gene>
    <name evidence="3" type="ORF">Tco_1081429</name>
</gene>
<organism evidence="3 4">
    <name type="scientific">Tanacetum coccineum</name>
    <dbReference type="NCBI Taxonomy" id="301880"/>
    <lineage>
        <taxon>Eukaryota</taxon>
        <taxon>Viridiplantae</taxon>
        <taxon>Streptophyta</taxon>
        <taxon>Embryophyta</taxon>
        <taxon>Tracheophyta</taxon>
        <taxon>Spermatophyta</taxon>
        <taxon>Magnoliopsida</taxon>
        <taxon>eudicotyledons</taxon>
        <taxon>Gunneridae</taxon>
        <taxon>Pentapetalae</taxon>
        <taxon>asterids</taxon>
        <taxon>campanulids</taxon>
        <taxon>Asterales</taxon>
        <taxon>Asteraceae</taxon>
        <taxon>Asteroideae</taxon>
        <taxon>Anthemideae</taxon>
        <taxon>Anthemidinae</taxon>
        <taxon>Tanacetum</taxon>
    </lineage>
</organism>
<feature type="compositionally biased region" description="Polar residues" evidence="1">
    <location>
        <begin position="227"/>
        <end position="238"/>
    </location>
</feature>
<sequence length="1111" mass="126990">MGLGPELAIVQRISIDNPSTVPPIENHHFSCSSTRLSIQVIWRPDPTKDLDAAKPDTNFVLTSGAIRGRNGPQGLEEPMSDEVLREMCDKNYHQLLPLIAEKMQKEKEQKDKLNAVKARLIYGEESGIKIRSREESHYSESKTPTARTEPRRRHGGGYSRSPSPHASVFKRLKKNRSPSPRPRPRKEGGVFNRLGRKEPATSARPDSRQRSPRTKRNEVEARRRQQKGTPSRTTSQYSESEDSEGGHWKSKSRRQRSNTYEDDLSQPWTCEERNPFTPRIRHFSLPRTRMPSHVKTYDGSGDPEDHLKLFQSAAKTEGWAMPTWCHMFNSTLTGNARVWFDKLPKESIDSYEDLRTAFRENYLQQTKHIKDPVEIHHIKQRDGESTEDFMERYKAEVLDVEGAPECMRISGFMHGITHPGLIKRLYERIPKSMDEIYRMTTSFLQVKLLHLVNADTGHNTDECMQLRKQIDEMIKAGKLSQFIRELKQNDKSKAPKKGEASGKDKPLAILMIQSWERVAKPGIPQSFSPETAISFPPLGEEDGTEVPMIIEDEMGGHFVHRVYIDGGASSEVLYEHCFVKLRKEIRDQMVSATTHLIGFSGETIWPLGQIALLVKIGDEVHSTSAWMNFMIISACAIRSQSRNLHHQQQQAPSAFVEPFNLEEPIENPASPVVTMDDNRTMAQLLEAPTEGYEDAIVVPEINADNFELKHGLLNLVQNKQVFGHDKEDPHASHPIFQQDHFHDEVPERPEFQQRFDETFYEAWDRVNDLLRACPHHGFSELHQLDTFYNALNSNDQDSLNSAAGVIFPPFEEADSFLAIDDDPTSPEVDPIYYDPDGDILLLEANSLIDLPPHLEYAFLEGNDKLPVIIAKDLKNEEKATLIEVLKSHKRASLGNFADNKVKETGRRSSYPDFVEIKINSRQELMEIFLSKLWIVALRVDRPHGLQISYITSEDFIVKECHHSKKNKFFKRCQTLTSGTTPSVQNLCKSSALACVHAKKLSDILEASTIGPTGGHHCANSHRKKRTNTHLSGALRQAVYMKACHLPIELEHKAYWVLKHANFDLKTAGDQRKVQLNELSELRDQDYENSLIYKEKNKRKFMTQRFKNRVFT</sequence>
<keyword evidence="4" id="KW-1185">Reference proteome</keyword>
<keyword evidence="3" id="KW-0808">Transferase</keyword>
<dbReference type="Pfam" id="PF03732">
    <property type="entry name" value="Retrotrans_gag"/>
    <property type="match status" value="1"/>
</dbReference>
<proteinExistence type="predicted"/>
<dbReference type="GO" id="GO:0003964">
    <property type="term" value="F:RNA-directed DNA polymerase activity"/>
    <property type="evidence" value="ECO:0007669"/>
    <property type="project" value="UniProtKB-KW"/>
</dbReference>
<feature type="domain" description="Retrotransposon gag" evidence="2">
    <location>
        <begin position="327"/>
        <end position="417"/>
    </location>
</feature>
<dbReference type="Proteomes" id="UP001151760">
    <property type="component" value="Unassembled WGS sequence"/>
</dbReference>
<dbReference type="PANTHER" id="PTHR33223">
    <property type="entry name" value="CCHC-TYPE DOMAIN-CONTAINING PROTEIN"/>
    <property type="match status" value="1"/>
</dbReference>
<feature type="region of interest" description="Disordered" evidence="1">
    <location>
        <begin position="132"/>
        <end position="273"/>
    </location>
</feature>
<accession>A0ABQ5HYF5</accession>
<protein>
    <submittedName>
        <fullName evidence="3">Reverse transcriptase domain-containing protein</fullName>
    </submittedName>
</protein>
<dbReference type="InterPro" id="IPR005162">
    <property type="entry name" value="Retrotrans_gag_dom"/>
</dbReference>
<comment type="caution">
    <text evidence="3">The sequence shown here is derived from an EMBL/GenBank/DDBJ whole genome shotgun (WGS) entry which is preliminary data.</text>
</comment>
<evidence type="ECO:0000313" key="3">
    <source>
        <dbReference type="EMBL" id="GJT92584.1"/>
    </source>
</evidence>
<evidence type="ECO:0000313" key="4">
    <source>
        <dbReference type="Proteomes" id="UP001151760"/>
    </source>
</evidence>
<name>A0ABQ5HYF5_9ASTR</name>